<gene>
    <name evidence="1" type="ORF">DYU11_11135</name>
</gene>
<dbReference type="Proteomes" id="UP000283523">
    <property type="component" value="Unassembled WGS sequence"/>
</dbReference>
<evidence type="ECO:0000313" key="2">
    <source>
        <dbReference type="Proteomes" id="UP000283523"/>
    </source>
</evidence>
<accession>A0A418MB29</accession>
<dbReference type="EMBL" id="QXED01000003">
    <property type="protein sequence ID" value="RIV23536.1"/>
    <property type="molecule type" value="Genomic_DNA"/>
</dbReference>
<reference evidence="1 2" key="1">
    <citation type="submission" date="2018-08" db="EMBL/GenBank/DDBJ databases">
        <title>Fibrisoma montanum sp. nov., isolated from Danxia mountain soil.</title>
        <authorList>
            <person name="Huang Y."/>
        </authorList>
    </citation>
    <scope>NUCLEOTIDE SEQUENCE [LARGE SCALE GENOMIC DNA]</scope>
    <source>
        <strain evidence="1 2">HYT19</strain>
    </source>
</reference>
<proteinExistence type="predicted"/>
<dbReference type="RefSeq" id="WP_119667751.1">
    <property type="nucleotide sequence ID" value="NZ_QXED01000003.1"/>
</dbReference>
<name>A0A418MB29_9BACT</name>
<protein>
    <submittedName>
        <fullName evidence="1">FeoB-associated Cys-rich membrane protein</fullName>
    </submittedName>
</protein>
<dbReference type="AlphaFoldDB" id="A0A418MB29"/>
<evidence type="ECO:0000313" key="1">
    <source>
        <dbReference type="EMBL" id="RIV23536.1"/>
    </source>
</evidence>
<dbReference type="OrthoDB" id="964768at2"/>
<organism evidence="1 2">
    <name type="scientific">Fibrisoma montanum</name>
    <dbReference type="NCBI Taxonomy" id="2305895"/>
    <lineage>
        <taxon>Bacteria</taxon>
        <taxon>Pseudomonadati</taxon>
        <taxon>Bacteroidota</taxon>
        <taxon>Cytophagia</taxon>
        <taxon>Cytophagales</taxon>
        <taxon>Spirosomataceae</taxon>
        <taxon>Fibrisoma</taxon>
    </lineage>
</organism>
<dbReference type="Pfam" id="PF12669">
    <property type="entry name" value="FeoB_associated"/>
    <property type="match status" value="1"/>
</dbReference>
<comment type="caution">
    <text evidence="1">The sequence shown here is derived from an EMBL/GenBank/DDBJ whole genome shotgun (WGS) entry which is preliminary data.</text>
</comment>
<keyword evidence="2" id="KW-1185">Reference proteome</keyword>
<sequence>MQELVILLVFLAAVGYLIRRAVQSLARPKTGGCGKNCGCDTKTTPATPERLSRT</sequence>